<dbReference type="GO" id="GO:0005524">
    <property type="term" value="F:ATP binding"/>
    <property type="evidence" value="ECO:0007669"/>
    <property type="project" value="InterPro"/>
</dbReference>
<sequence>MLEKYEVPISKLKKRCDPDIFDYATTLNVPVKRELIGQERAMEALKFGLSVKRKGYNIYVSGMTGTGRNSYSYLVAKEFAEKKESPKDWCYVFNFKKAHSPIAICLDTGEGKTFKAYVEKAILNIKLDIPKILSSKDYEDNKNVIYNRHQKRAQEIINELNELARDYNFTFKQTERGILSLPTKNGRTLTDEEIQNLTEEDVEKLREQSEELSQKAFEFVKKIREVESDLREEIKELKEKMVLEVAQIYIDPLIDKFSVNQGVKQYLLDMKEDIVKNFHMFLDEKEEESIENLLLPVDKKEDFFKRYEVNLFIGNGSTHGAPVIKEMNPNYYNLLGKIEYVNELGGLKTDHTKIRPGSLHEANGGYLIIQAKDILQNRESWEGLKRAIYTEKIMIENVTGLSIISETIRPEPIPLDVKIILIGDYLTYHLLYQYDEDFKKLFKIRADFDVEMERNKENIKKIGSFVAYRCEKEGLNPFDSSAIAAIIELSSRISESQNKLTAQFNELVEIIYEADAIAVEENKSIVTRKEVEKAIAKKVYRNNIYEEKLLEFIQNETILIDTEGWKVGEINGLAVIDIGQYSFGRPNKITANTFLGKEGIVNIEREVEQSGDIYDKGMLILSGYLGEKYAKKVQLAVTASIAFEQSYDGVDGDSASSTGLYALLSSLGDIPINQAIAVTGSVNQKGIIQPIGGVNEKIEGYYKACKLKGFTGEEGVIIPQKNIENLMLNDEVINAVEEGIFKIYAVKTIDEGIEILTGIKAGEMDEDGNYEEETVNGLVQNKLEYYSDLSKDYE</sequence>
<dbReference type="PROSITE" id="PS51786">
    <property type="entry name" value="LON_PROTEOLYTIC"/>
    <property type="match status" value="1"/>
</dbReference>
<dbReference type="SUPFAM" id="SSF54211">
    <property type="entry name" value="Ribosomal protein S5 domain 2-like"/>
    <property type="match status" value="1"/>
</dbReference>
<evidence type="ECO:0000313" key="6">
    <source>
        <dbReference type="Proteomes" id="UP000184389"/>
    </source>
</evidence>
<dbReference type="GO" id="GO:0004176">
    <property type="term" value="F:ATP-dependent peptidase activity"/>
    <property type="evidence" value="ECO:0007669"/>
    <property type="project" value="UniProtKB-UniRule"/>
</dbReference>
<dbReference type="SUPFAM" id="SSF52540">
    <property type="entry name" value="P-loop containing nucleoside triphosphate hydrolases"/>
    <property type="match status" value="1"/>
</dbReference>
<feature type="domain" description="Lon proteolytic" evidence="4">
    <location>
        <begin position="564"/>
        <end position="759"/>
    </location>
</feature>
<dbReference type="InterPro" id="IPR046843">
    <property type="entry name" value="LonB_AAA-LID"/>
</dbReference>
<dbReference type="InterPro" id="IPR046844">
    <property type="entry name" value="Lon-like_helical"/>
</dbReference>
<keyword evidence="2" id="KW-0378">Hydrolase</keyword>
<evidence type="ECO:0000313" key="5">
    <source>
        <dbReference type="EMBL" id="SHI08685.1"/>
    </source>
</evidence>
<gene>
    <name evidence="5" type="ORF">SAMN02745180_02049</name>
</gene>
<dbReference type="GO" id="GO:0004252">
    <property type="term" value="F:serine-type endopeptidase activity"/>
    <property type="evidence" value="ECO:0007669"/>
    <property type="project" value="UniProtKB-UniRule"/>
</dbReference>
<comment type="similarity">
    <text evidence="2">Belongs to the peptidase S16 family.</text>
</comment>
<dbReference type="RefSeq" id="WP_072744702.1">
    <property type="nucleotide sequence ID" value="NZ_FQXR01000010.1"/>
</dbReference>
<dbReference type="InterPro" id="IPR008269">
    <property type="entry name" value="Lon_proteolytic"/>
</dbReference>
<evidence type="ECO:0000256" key="1">
    <source>
        <dbReference type="ARBA" id="ARBA00022670"/>
    </source>
</evidence>
<dbReference type="STRING" id="1123281.SAMN02745180_02049"/>
<protein>
    <recommendedName>
        <fullName evidence="2">endopeptidase La</fullName>
        <ecNumber evidence="2">3.4.21.53</ecNumber>
    </recommendedName>
</protein>
<dbReference type="PRINTS" id="PR00830">
    <property type="entry name" value="ENDOLAPTASE"/>
</dbReference>
<dbReference type="GO" id="GO:0006508">
    <property type="term" value="P:proteolysis"/>
    <property type="evidence" value="ECO:0007669"/>
    <property type="project" value="UniProtKB-KW"/>
</dbReference>
<accession>A0A1M5Y9F3</accession>
<dbReference type="PANTHER" id="PTHR10046">
    <property type="entry name" value="ATP DEPENDENT LON PROTEASE FAMILY MEMBER"/>
    <property type="match status" value="1"/>
</dbReference>
<dbReference type="Pfam" id="PF20437">
    <property type="entry name" value="LonC_helical"/>
    <property type="match status" value="1"/>
</dbReference>
<feature type="active site" evidence="2">
    <location>
        <position position="697"/>
    </location>
</feature>
<dbReference type="InterPro" id="IPR041699">
    <property type="entry name" value="AAA_32"/>
</dbReference>
<keyword evidence="6" id="KW-1185">Reference proteome</keyword>
<keyword evidence="2" id="KW-0720">Serine protease</keyword>
<dbReference type="InterPro" id="IPR020568">
    <property type="entry name" value="Ribosomal_Su5_D2-typ_SF"/>
</dbReference>
<evidence type="ECO:0000256" key="3">
    <source>
        <dbReference type="SAM" id="Coils"/>
    </source>
</evidence>
<feature type="active site" evidence="2">
    <location>
        <position position="654"/>
    </location>
</feature>
<proteinExistence type="inferred from homology"/>
<keyword evidence="3" id="KW-0175">Coiled coil</keyword>
<dbReference type="Gene3D" id="3.30.230.10">
    <property type="match status" value="1"/>
</dbReference>
<dbReference type="AlphaFoldDB" id="A0A1M5Y9F3"/>
<feature type="coiled-coil region" evidence="3">
    <location>
        <begin position="195"/>
        <end position="247"/>
    </location>
</feature>
<comment type="catalytic activity">
    <reaction evidence="2">
        <text>Hydrolysis of proteins in presence of ATP.</text>
        <dbReference type="EC" id="3.4.21.53"/>
    </reaction>
</comment>
<dbReference type="Gene3D" id="3.40.50.300">
    <property type="entry name" value="P-loop containing nucleotide triphosphate hydrolases"/>
    <property type="match status" value="1"/>
</dbReference>
<keyword evidence="1 2" id="KW-0645">Protease</keyword>
<evidence type="ECO:0000256" key="2">
    <source>
        <dbReference type="PROSITE-ProRule" id="PRU01122"/>
    </source>
</evidence>
<evidence type="ECO:0000259" key="4">
    <source>
        <dbReference type="PROSITE" id="PS51786"/>
    </source>
</evidence>
<dbReference type="Pfam" id="PF05362">
    <property type="entry name" value="Lon_C"/>
    <property type="match status" value="1"/>
</dbReference>
<dbReference type="InterPro" id="IPR014721">
    <property type="entry name" value="Ribsml_uS5_D2-typ_fold_subgr"/>
</dbReference>
<name>A0A1M5Y9F3_9FIRM</name>
<dbReference type="InterPro" id="IPR027417">
    <property type="entry name" value="P-loop_NTPase"/>
</dbReference>
<dbReference type="EMBL" id="FQXR01000010">
    <property type="protein sequence ID" value="SHI08685.1"/>
    <property type="molecule type" value="Genomic_DNA"/>
</dbReference>
<dbReference type="GO" id="GO:0030163">
    <property type="term" value="P:protein catabolic process"/>
    <property type="evidence" value="ECO:0007669"/>
    <property type="project" value="InterPro"/>
</dbReference>
<dbReference type="Pfam" id="PF13654">
    <property type="entry name" value="AAA_32"/>
    <property type="match status" value="1"/>
</dbReference>
<reference evidence="5 6" key="1">
    <citation type="submission" date="2016-11" db="EMBL/GenBank/DDBJ databases">
        <authorList>
            <person name="Jaros S."/>
            <person name="Januszkiewicz K."/>
            <person name="Wedrychowicz H."/>
        </authorList>
    </citation>
    <scope>NUCLEOTIDE SEQUENCE [LARGE SCALE GENOMIC DNA]</scope>
    <source>
        <strain evidence="5 6">DSM 13106</strain>
    </source>
</reference>
<dbReference type="Pfam" id="PF20436">
    <property type="entry name" value="LonB_AAA-LID"/>
    <property type="match status" value="1"/>
</dbReference>
<dbReference type="Proteomes" id="UP000184389">
    <property type="component" value="Unassembled WGS sequence"/>
</dbReference>
<organism evidence="5 6">
    <name type="scientific">Sporanaerobacter acetigenes DSM 13106</name>
    <dbReference type="NCBI Taxonomy" id="1123281"/>
    <lineage>
        <taxon>Bacteria</taxon>
        <taxon>Bacillati</taxon>
        <taxon>Bacillota</taxon>
        <taxon>Tissierellia</taxon>
        <taxon>Tissierellales</taxon>
        <taxon>Sporanaerobacteraceae</taxon>
        <taxon>Sporanaerobacter</taxon>
    </lineage>
</organism>
<dbReference type="InterPro" id="IPR027065">
    <property type="entry name" value="Lon_Prtase"/>
</dbReference>
<dbReference type="EC" id="3.4.21.53" evidence="2"/>
<dbReference type="Gene3D" id="1.10.8.60">
    <property type="match status" value="1"/>
</dbReference>